<reference evidence="1 2" key="1">
    <citation type="journal article" date="2019" name="Emerg. Microbes Infect.">
        <title>Comprehensive subspecies identification of 175 nontuberculous mycobacteria species based on 7547 genomic profiles.</title>
        <authorList>
            <person name="Matsumoto Y."/>
            <person name="Kinjo T."/>
            <person name="Motooka D."/>
            <person name="Nabeya D."/>
            <person name="Jung N."/>
            <person name="Uechi K."/>
            <person name="Horii T."/>
            <person name="Iida T."/>
            <person name="Fujita J."/>
            <person name="Nakamura S."/>
        </authorList>
    </citation>
    <scope>NUCLEOTIDE SEQUENCE [LARGE SCALE GENOMIC DNA]</scope>
    <source>
        <strain evidence="1 2">JCM 30996</strain>
    </source>
</reference>
<name>A0A7I9ZG60_9MYCO</name>
<accession>A0A7I9ZG60</accession>
<proteinExistence type="predicted"/>
<dbReference type="AlphaFoldDB" id="A0A7I9ZG60"/>
<organism evidence="1 2">
    <name type="scientific">Mycolicibacterium hippocampi</name>
    <dbReference type="NCBI Taxonomy" id="659824"/>
    <lineage>
        <taxon>Bacteria</taxon>
        <taxon>Bacillati</taxon>
        <taxon>Actinomycetota</taxon>
        <taxon>Actinomycetes</taxon>
        <taxon>Mycobacteriales</taxon>
        <taxon>Mycobacteriaceae</taxon>
        <taxon>Mycolicibacterium</taxon>
    </lineage>
</organism>
<dbReference type="EMBL" id="BLLB01000001">
    <property type="protein sequence ID" value="GFG99686.1"/>
    <property type="molecule type" value="Genomic_DNA"/>
</dbReference>
<sequence>MQFLVAGFDEVEQVGGDGGEAFAQPVGVAAAGEEVGVGGHGCSPFVYGLGAPVSAGVAGDRRGGARNLEEAVTSGAGFSARASPARSALASWRWAEKVTRPAQFGAGVGCA</sequence>
<keyword evidence="2" id="KW-1185">Reference proteome</keyword>
<evidence type="ECO:0000313" key="1">
    <source>
        <dbReference type="EMBL" id="GFG99686.1"/>
    </source>
</evidence>
<protein>
    <submittedName>
        <fullName evidence="1">Uncharacterized protein</fullName>
    </submittedName>
</protein>
<dbReference type="Proteomes" id="UP000465304">
    <property type="component" value="Unassembled WGS sequence"/>
</dbReference>
<comment type="caution">
    <text evidence="1">The sequence shown here is derived from an EMBL/GenBank/DDBJ whole genome shotgun (WGS) entry which is preliminary data.</text>
</comment>
<evidence type="ECO:0000313" key="2">
    <source>
        <dbReference type="Proteomes" id="UP000465304"/>
    </source>
</evidence>
<gene>
    <name evidence="1" type="ORF">MHIP_01700</name>
</gene>